<proteinExistence type="predicted"/>
<name>A0A5R8QF76_9FIRM</name>
<dbReference type="RefSeq" id="WP_138190328.1">
    <property type="nucleotide sequence ID" value="NZ_VBWP01000002.1"/>
</dbReference>
<protein>
    <submittedName>
        <fullName evidence="1">Uncharacterized protein</fullName>
    </submittedName>
</protein>
<dbReference type="EMBL" id="VBWP01000002">
    <property type="protein sequence ID" value="TLG76691.1"/>
    <property type="molecule type" value="Genomic_DNA"/>
</dbReference>
<reference evidence="1 2" key="1">
    <citation type="submission" date="2019-05" db="EMBL/GenBank/DDBJ databases">
        <title>Culicoidintestinum kansasii gen. nov., sp. nov. from the gastrointestinal tract of the biting midge, Culicoides sonorensis.</title>
        <authorList>
            <person name="Neupane S."/>
            <person name="Ghosh A."/>
            <person name="Gunther S."/>
            <person name="Martin K."/>
            <person name="Zurek L."/>
        </authorList>
    </citation>
    <scope>NUCLEOTIDE SEQUENCE [LARGE SCALE GENOMIC DNA]</scope>
    <source>
        <strain evidence="1 2">CS-1</strain>
    </source>
</reference>
<sequence>MVDLKQYEISRFNPDEFNNEGRYIGEYKIFDNIQEIGNIYNGKIVSKNDFKLIENKFLKCLELIINEQEVNEFFPLKLDNYKDYQFLAGYFSECDDSIISTIENLSLNSTLSKKDVLQICCGICRQALESGFYSKNKYFVFRVWDNFFLKLSCVELSKELVSKINELGFYIKVCSPQE</sequence>
<keyword evidence="2" id="KW-1185">Reference proteome</keyword>
<organism evidence="1 2">
    <name type="scientific">Culicoidibacter larvae</name>
    <dbReference type="NCBI Taxonomy" id="2579976"/>
    <lineage>
        <taxon>Bacteria</taxon>
        <taxon>Bacillati</taxon>
        <taxon>Bacillota</taxon>
        <taxon>Culicoidibacteria</taxon>
        <taxon>Culicoidibacterales</taxon>
        <taxon>Culicoidibacteraceae</taxon>
        <taxon>Culicoidibacter</taxon>
    </lineage>
</organism>
<dbReference type="InParanoid" id="A0A5R8QF76"/>
<gene>
    <name evidence="1" type="ORF">FEZ08_03495</name>
</gene>
<comment type="caution">
    <text evidence="1">The sequence shown here is derived from an EMBL/GenBank/DDBJ whole genome shotgun (WGS) entry which is preliminary data.</text>
</comment>
<dbReference type="AlphaFoldDB" id="A0A5R8QF76"/>
<accession>A0A5R8QF76</accession>
<evidence type="ECO:0000313" key="2">
    <source>
        <dbReference type="Proteomes" id="UP000306912"/>
    </source>
</evidence>
<evidence type="ECO:0000313" key="1">
    <source>
        <dbReference type="EMBL" id="TLG76691.1"/>
    </source>
</evidence>
<dbReference type="Proteomes" id="UP000306912">
    <property type="component" value="Unassembled WGS sequence"/>
</dbReference>